<protein>
    <submittedName>
        <fullName evidence="1">Nucleoporin 37</fullName>
    </submittedName>
</protein>
<accession>A0A8C1J1S6</accession>
<dbReference type="PANTHER" id="PTHR22806">
    <property type="entry name" value="NUCLEOPORIN NUP37 P37 -RELATED"/>
    <property type="match status" value="1"/>
</dbReference>
<dbReference type="AlphaFoldDB" id="A0A8C1J1S6"/>
<reference evidence="1" key="1">
    <citation type="submission" date="2025-08" db="UniProtKB">
        <authorList>
            <consortium name="Ensembl"/>
        </authorList>
    </citation>
    <scope>IDENTIFICATION</scope>
</reference>
<dbReference type="PANTHER" id="PTHR22806:SF0">
    <property type="entry name" value="NUCLEOPORIN NUP37"/>
    <property type="match status" value="1"/>
</dbReference>
<evidence type="ECO:0000313" key="2">
    <source>
        <dbReference type="Proteomes" id="UP000694427"/>
    </source>
</evidence>
<evidence type="ECO:0000313" key="1">
    <source>
        <dbReference type="Ensembl" id="ENSCCRP00010025995.1"/>
    </source>
</evidence>
<name>A0A8C1J1S6_CYPCA</name>
<proteinExistence type="predicted"/>
<dbReference type="InterPro" id="IPR037626">
    <property type="entry name" value="NUP37"/>
</dbReference>
<reference evidence="1" key="2">
    <citation type="submission" date="2025-09" db="UniProtKB">
        <authorList>
            <consortium name="Ensembl"/>
        </authorList>
    </citation>
    <scope>IDENTIFICATION</scope>
</reference>
<organism evidence="1 2">
    <name type="scientific">Cyprinus carpio</name>
    <name type="common">Common carp</name>
    <dbReference type="NCBI Taxonomy" id="7962"/>
    <lineage>
        <taxon>Eukaryota</taxon>
        <taxon>Metazoa</taxon>
        <taxon>Chordata</taxon>
        <taxon>Craniata</taxon>
        <taxon>Vertebrata</taxon>
        <taxon>Euteleostomi</taxon>
        <taxon>Actinopterygii</taxon>
        <taxon>Neopterygii</taxon>
        <taxon>Teleostei</taxon>
        <taxon>Ostariophysi</taxon>
        <taxon>Cypriniformes</taxon>
        <taxon>Cyprinidae</taxon>
        <taxon>Cyprininae</taxon>
        <taxon>Cyprinus</taxon>
    </lineage>
</organism>
<dbReference type="Proteomes" id="UP000694427">
    <property type="component" value="Unplaced"/>
</dbReference>
<keyword evidence="2" id="KW-1185">Reference proteome</keyword>
<sequence>CTMDAAYVCNAMHCTEIVHCSEYNHSYLSVRENTDVEFTNLHVFSDGVHVDAVAWSPETSLDKLPPVIRFCTTAADRKIRLWTSDLQNNCDAKVSLINHLNHRVALISNCFRSPLVAWDLDGNEIISFRLHSPGVSVCWHPEDICKLMVAVKKGTIRQVLLMSADRCLTNTIKVGAVVATIWMINTTLSRYPLVKRPAHVDKARHFRSHGIQLSLQPVIIGSASVGGGLSWHRTLPLCVIGGDRKLFWMTEL</sequence>
<dbReference type="SUPFAM" id="SSF50978">
    <property type="entry name" value="WD40 repeat-like"/>
    <property type="match status" value="1"/>
</dbReference>
<dbReference type="Ensembl" id="ENSCCRT00010028538.1">
    <property type="protein sequence ID" value="ENSCCRP00010025995.1"/>
    <property type="gene ID" value="ENSCCRG00010011181.1"/>
</dbReference>
<dbReference type="InterPro" id="IPR036322">
    <property type="entry name" value="WD40_repeat_dom_sf"/>
</dbReference>
<dbReference type="GO" id="GO:0031080">
    <property type="term" value="C:nuclear pore outer ring"/>
    <property type="evidence" value="ECO:0007669"/>
    <property type="project" value="InterPro"/>
</dbReference>